<dbReference type="InterPro" id="IPR020846">
    <property type="entry name" value="MFS_dom"/>
</dbReference>
<dbReference type="EMBL" id="AP023420">
    <property type="protein sequence ID" value="BCK85511.1"/>
    <property type="molecule type" value="Genomic_DNA"/>
</dbReference>
<feature type="transmembrane region" description="Helical" evidence="6">
    <location>
        <begin position="173"/>
        <end position="193"/>
    </location>
</feature>
<dbReference type="Gene3D" id="1.20.1250.20">
    <property type="entry name" value="MFS general substrate transporter like domains"/>
    <property type="match status" value="2"/>
</dbReference>
<feature type="transmembrane region" description="Helical" evidence="6">
    <location>
        <begin position="52"/>
        <end position="70"/>
    </location>
</feature>
<keyword evidence="9" id="KW-1185">Reference proteome</keyword>
<dbReference type="InterPro" id="IPR052983">
    <property type="entry name" value="MFS_Riboflavin_Transporter"/>
</dbReference>
<evidence type="ECO:0000256" key="2">
    <source>
        <dbReference type="ARBA" id="ARBA00022448"/>
    </source>
</evidence>
<evidence type="ECO:0000313" key="8">
    <source>
        <dbReference type="EMBL" id="BCK85511.1"/>
    </source>
</evidence>
<comment type="subcellular location">
    <subcellularLocation>
        <location evidence="1">Cell membrane</location>
        <topology evidence="1">Multi-pass membrane protein</topology>
    </subcellularLocation>
</comment>
<feature type="transmembrane region" description="Helical" evidence="6">
    <location>
        <begin position="82"/>
        <end position="101"/>
    </location>
</feature>
<proteinExistence type="predicted"/>
<keyword evidence="4 6" id="KW-1133">Transmembrane helix</keyword>
<keyword evidence="2" id="KW-0813">Transport</keyword>
<feature type="domain" description="Major facilitator superfamily (MFS) profile" evidence="7">
    <location>
        <begin position="14"/>
        <end position="410"/>
    </location>
</feature>
<gene>
    <name evidence="8" type="ORF">MM59RIKEN_28300</name>
</gene>
<evidence type="ECO:0000259" key="7">
    <source>
        <dbReference type="PROSITE" id="PS50850"/>
    </source>
</evidence>
<dbReference type="InterPro" id="IPR036259">
    <property type="entry name" value="MFS_trans_sf"/>
</dbReference>
<feature type="transmembrane region" description="Helical" evidence="6">
    <location>
        <begin position="20"/>
        <end position="46"/>
    </location>
</feature>
<keyword evidence="5 6" id="KW-0472">Membrane</keyword>
<evidence type="ECO:0000256" key="1">
    <source>
        <dbReference type="ARBA" id="ARBA00004651"/>
    </source>
</evidence>
<evidence type="ECO:0000256" key="6">
    <source>
        <dbReference type="SAM" id="Phobius"/>
    </source>
</evidence>
<keyword evidence="3 6" id="KW-0812">Transmembrane</keyword>
<dbReference type="PROSITE" id="PS50850">
    <property type="entry name" value="MFS"/>
    <property type="match status" value="1"/>
</dbReference>
<dbReference type="GO" id="GO:0005886">
    <property type="term" value="C:plasma membrane"/>
    <property type="evidence" value="ECO:0007669"/>
    <property type="project" value="UniProtKB-SubCell"/>
</dbReference>
<dbReference type="SUPFAM" id="SSF103473">
    <property type="entry name" value="MFS general substrate transporter"/>
    <property type="match status" value="1"/>
</dbReference>
<dbReference type="PANTHER" id="PTHR43385:SF1">
    <property type="entry name" value="RIBOFLAVIN TRANSPORTER RIBJ"/>
    <property type="match status" value="1"/>
</dbReference>
<dbReference type="PANTHER" id="PTHR43385">
    <property type="entry name" value="RIBOFLAVIN TRANSPORTER RIBJ"/>
    <property type="match status" value="1"/>
</dbReference>
<feature type="transmembrane region" description="Helical" evidence="6">
    <location>
        <begin position="351"/>
        <end position="370"/>
    </location>
</feature>
<dbReference type="InterPro" id="IPR011701">
    <property type="entry name" value="MFS"/>
</dbReference>
<dbReference type="KEGG" id="pfaa:MM59RIKEN_28300"/>
<dbReference type="Pfam" id="PF07690">
    <property type="entry name" value="MFS_1"/>
    <property type="match status" value="1"/>
</dbReference>
<feature type="transmembrane region" description="Helical" evidence="6">
    <location>
        <begin position="382"/>
        <end position="405"/>
    </location>
</feature>
<protein>
    <submittedName>
        <fullName evidence="8">MFS transporter</fullName>
    </submittedName>
</protein>
<evidence type="ECO:0000313" key="9">
    <source>
        <dbReference type="Proteomes" id="UP000679848"/>
    </source>
</evidence>
<dbReference type="GO" id="GO:0022857">
    <property type="term" value="F:transmembrane transporter activity"/>
    <property type="evidence" value="ECO:0007669"/>
    <property type="project" value="InterPro"/>
</dbReference>
<feature type="transmembrane region" description="Helical" evidence="6">
    <location>
        <begin position="107"/>
        <end position="130"/>
    </location>
</feature>
<sequence>MYLMSQTLDVHSINRNGILIRGLIILLCAGIINATSVFITPLATYYGWEASAIANVGTTMLTFWPIGSLLGGKLLQKFGGKAVTIIGAIVFGAGLILTGLVPDTAPGLLYFTYSFLIGMGNGITYCGAMYCVMGWFPDKKGLAAGLCMAFNGGSSAFLAPLCAYITAAFNVKVTLFSCGIVCAVICILCGLGMRSAPLGYVPEGYVAPSDGAALSSQYESYPISKAWKTKQFWLQLGAMAFFPSFYLIMFSRFSMFMTDKGIDLAYATLGVSLYNIGNVVGRLLLGKLTDNLGFKKVYMCCWLLCMICGLLLLTGSSVAMILLAYICLGAGFGATNSVYPVMSTTSFGPVYAGNIYGFALLGYMLMTQVIPRITAATIESTGGYTVAFIMAFVLCTLGVICGVLIPKLERPRLKETESV</sequence>
<dbReference type="Proteomes" id="UP000679848">
    <property type="component" value="Chromosome"/>
</dbReference>
<dbReference type="AlphaFoldDB" id="A0A810QJB0"/>
<name>A0A810QJB0_9FIRM</name>
<reference evidence="8" key="1">
    <citation type="submission" date="2020-09" db="EMBL/GenBank/DDBJ databases">
        <title>New species isolated from human feces.</title>
        <authorList>
            <person name="Kitahara M."/>
            <person name="Shigeno Y."/>
            <person name="Shime M."/>
            <person name="Matsumoto Y."/>
            <person name="Nakamura S."/>
            <person name="Motooka D."/>
            <person name="Fukuoka S."/>
            <person name="Nishikawa H."/>
            <person name="Benno Y."/>
        </authorList>
    </citation>
    <scope>NUCLEOTIDE SEQUENCE</scope>
    <source>
        <strain evidence="8">MM59</strain>
    </source>
</reference>
<feature type="transmembrane region" description="Helical" evidence="6">
    <location>
        <begin position="265"/>
        <end position="285"/>
    </location>
</feature>
<evidence type="ECO:0000256" key="5">
    <source>
        <dbReference type="ARBA" id="ARBA00023136"/>
    </source>
</evidence>
<feature type="transmembrane region" description="Helical" evidence="6">
    <location>
        <begin position="142"/>
        <end position="167"/>
    </location>
</feature>
<evidence type="ECO:0000256" key="3">
    <source>
        <dbReference type="ARBA" id="ARBA00022692"/>
    </source>
</evidence>
<accession>A0A810QJB0</accession>
<organism evidence="8 9">
    <name type="scientific">Pusillibacter faecalis</name>
    <dbReference type="NCBI Taxonomy" id="2714358"/>
    <lineage>
        <taxon>Bacteria</taxon>
        <taxon>Bacillati</taxon>
        <taxon>Bacillota</taxon>
        <taxon>Clostridia</taxon>
        <taxon>Eubacteriales</taxon>
        <taxon>Oscillospiraceae</taxon>
        <taxon>Pusillibacter</taxon>
    </lineage>
</organism>
<feature type="transmembrane region" description="Helical" evidence="6">
    <location>
        <begin position="297"/>
        <end position="313"/>
    </location>
</feature>
<evidence type="ECO:0000256" key="4">
    <source>
        <dbReference type="ARBA" id="ARBA00022989"/>
    </source>
</evidence>
<feature type="transmembrane region" description="Helical" evidence="6">
    <location>
        <begin position="319"/>
        <end position="339"/>
    </location>
</feature>
<feature type="transmembrane region" description="Helical" evidence="6">
    <location>
        <begin position="232"/>
        <end position="253"/>
    </location>
</feature>